<dbReference type="Proteomes" id="UP001529272">
    <property type="component" value="Unassembled WGS sequence"/>
</dbReference>
<accession>A0ABT7P9S1</accession>
<reference evidence="1 2" key="2">
    <citation type="submission" date="2023-06" db="EMBL/GenBank/DDBJ databases">
        <title>Itaconate inhibition of nontuberculous mycobacteria.</title>
        <authorList>
            <person name="Breen P."/>
            <person name="Zimbric M."/>
            <person name="Caverly L."/>
        </authorList>
    </citation>
    <scope>NUCLEOTIDE SEQUENCE [LARGE SCALE GENOMIC DNA]</scope>
    <source>
        <strain evidence="1 2">FLAC1071</strain>
    </source>
</reference>
<name>A0ABT7P9S1_MYCIT</name>
<evidence type="ECO:0000313" key="2">
    <source>
        <dbReference type="Proteomes" id="UP001529272"/>
    </source>
</evidence>
<organism evidence="1 2">
    <name type="scientific">Mycobacterium intracellulare subsp. chimaera</name>
    <dbReference type="NCBI Taxonomy" id="222805"/>
    <lineage>
        <taxon>Bacteria</taxon>
        <taxon>Bacillati</taxon>
        <taxon>Actinomycetota</taxon>
        <taxon>Actinomycetes</taxon>
        <taxon>Mycobacteriales</taxon>
        <taxon>Mycobacteriaceae</taxon>
        <taxon>Mycobacterium</taxon>
        <taxon>Mycobacterium avium complex (MAC)</taxon>
    </lineage>
</organism>
<reference evidence="2" key="1">
    <citation type="submission" date="2023-06" db="EMBL/GenBank/DDBJ databases">
        <title>Itaconate inhibition of nontuberculous mycobacteria.</title>
        <authorList>
            <person name="Spilker T."/>
        </authorList>
    </citation>
    <scope>NUCLEOTIDE SEQUENCE [LARGE SCALE GENOMIC DNA]</scope>
    <source>
        <strain evidence="2">FLAC1071</strain>
    </source>
</reference>
<protein>
    <submittedName>
        <fullName evidence="1">Uncharacterized protein</fullName>
    </submittedName>
</protein>
<evidence type="ECO:0000313" key="1">
    <source>
        <dbReference type="EMBL" id="MDM3929816.1"/>
    </source>
</evidence>
<dbReference type="EMBL" id="JASZZX010000048">
    <property type="protein sequence ID" value="MDM3929816.1"/>
    <property type="molecule type" value="Genomic_DNA"/>
</dbReference>
<dbReference type="RefSeq" id="WP_142383105.1">
    <property type="nucleotide sequence ID" value="NZ_JASZZX010000048.1"/>
</dbReference>
<gene>
    <name evidence="1" type="ORF">QRB35_27945</name>
</gene>
<keyword evidence="2" id="KW-1185">Reference proteome</keyword>
<comment type="caution">
    <text evidence="1">The sequence shown here is derived from an EMBL/GenBank/DDBJ whole genome shotgun (WGS) entry which is preliminary data.</text>
</comment>
<sequence>MANYYGTGRTNTFMVHDVDALRTALQRGDFEVVERASDRPGEVTIFAAGPDGDGNWSQWIYPDDGDAEPEELCVPALIAEHLQDGQVAVFVHAGSEKLRYVCGYSLAGHSDGRQLRIDIDDIYEKAAEEFGVTGIDVAAY</sequence>
<proteinExistence type="predicted"/>